<dbReference type="Proteomes" id="UP000032702">
    <property type="component" value="Unassembled WGS sequence"/>
</dbReference>
<organism evidence="1 2">
    <name type="scientific">Stigmatella aurantiaca (strain DW4/3-1)</name>
    <dbReference type="NCBI Taxonomy" id="378806"/>
    <lineage>
        <taxon>Bacteria</taxon>
        <taxon>Pseudomonadati</taxon>
        <taxon>Myxococcota</taxon>
        <taxon>Myxococcia</taxon>
        <taxon>Myxococcales</taxon>
        <taxon>Cystobacterineae</taxon>
        <taxon>Archangiaceae</taxon>
        <taxon>Stigmatella</taxon>
    </lineage>
</organism>
<accession>Q091B5</accession>
<sequence length="56" mass="6165">MALGLAGWSLRRLATPLQRQLQQSPLLGRKRGDPVRENAALPLFIHPCFLLNDGSA</sequence>
<evidence type="ECO:0000313" key="1">
    <source>
        <dbReference type="EMBL" id="EAU66325.1"/>
    </source>
</evidence>
<dbReference type="EMBL" id="AAMD01000058">
    <property type="protein sequence ID" value="EAU66325.1"/>
    <property type="molecule type" value="Genomic_DNA"/>
</dbReference>
<name>Q091B5_STIAD</name>
<dbReference type="AlphaFoldDB" id="Q091B5"/>
<evidence type="ECO:0000313" key="2">
    <source>
        <dbReference type="Proteomes" id="UP000032702"/>
    </source>
</evidence>
<protein>
    <submittedName>
        <fullName evidence="1">Uncharacterized protein</fullName>
    </submittedName>
</protein>
<reference evidence="1 2" key="1">
    <citation type="submission" date="2006-04" db="EMBL/GenBank/DDBJ databases">
        <authorList>
            <person name="Nierman W.C."/>
        </authorList>
    </citation>
    <scope>NUCLEOTIDE SEQUENCE [LARGE SCALE GENOMIC DNA]</scope>
    <source>
        <strain evidence="1 2">DW4/3-1</strain>
    </source>
</reference>
<proteinExistence type="predicted"/>
<gene>
    <name evidence="1" type="ORF">STIAU_0887</name>
</gene>
<comment type="caution">
    <text evidence="1">The sequence shown here is derived from an EMBL/GenBank/DDBJ whole genome shotgun (WGS) entry which is preliminary data.</text>
</comment>